<evidence type="ECO:0000313" key="2">
    <source>
        <dbReference type="EMBL" id="KOM29542.1"/>
    </source>
</evidence>
<feature type="compositionally biased region" description="Basic and acidic residues" evidence="1">
    <location>
        <begin position="86"/>
        <end position="99"/>
    </location>
</feature>
<organism evidence="2 3">
    <name type="scientific">Phaseolus angularis</name>
    <name type="common">Azuki bean</name>
    <name type="synonym">Vigna angularis</name>
    <dbReference type="NCBI Taxonomy" id="3914"/>
    <lineage>
        <taxon>Eukaryota</taxon>
        <taxon>Viridiplantae</taxon>
        <taxon>Streptophyta</taxon>
        <taxon>Embryophyta</taxon>
        <taxon>Tracheophyta</taxon>
        <taxon>Spermatophyta</taxon>
        <taxon>Magnoliopsida</taxon>
        <taxon>eudicotyledons</taxon>
        <taxon>Gunneridae</taxon>
        <taxon>Pentapetalae</taxon>
        <taxon>rosids</taxon>
        <taxon>fabids</taxon>
        <taxon>Fabales</taxon>
        <taxon>Fabaceae</taxon>
        <taxon>Papilionoideae</taxon>
        <taxon>50 kb inversion clade</taxon>
        <taxon>NPAAA clade</taxon>
        <taxon>indigoferoid/millettioid clade</taxon>
        <taxon>Phaseoleae</taxon>
        <taxon>Vigna</taxon>
    </lineage>
</organism>
<evidence type="ECO:0000256" key="1">
    <source>
        <dbReference type="SAM" id="MobiDB-lite"/>
    </source>
</evidence>
<feature type="compositionally biased region" description="Polar residues" evidence="1">
    <location>
        <begin position="60"/>
        <end position="71"/>
    </location>
</feature>
<protein>
    <submittedName>
        <fullName evidence="2">Uncharacterized protein</fullName>
    </submittedName>
</protein>
<proteinExistence type="predicted"/>
<dbReference type="Proteomes" id="UP000053144">
    <property type="component" value="Unassembled WGS sequence"/>
</dbReference>
<dbReference type="EMBL" id="KQ258508">
    <property type="protein sequence ID" value="KOM29542.1"/>
    <property type="molecule type" value="Genomic_DNA"/>
</dbReference>
<name>A0A0L9TGH0_PHAAN</name>
<feature type="region of interest" description="Disordered" evidence="1">
    <location>
        <begin position="56"/>
        <end position="99"/>
    </location>
</feature>
<sequence>MGRGAVAERAEAYGATTMLIYGKGETLRLGDSEGLGRGEKGIRIWRAIMDFTAEKKDSENNSANNPKNAHQTLDSSSELMSTLDSSSKETEKQQSHELKAGLHPLKVRVWGVYCILPSHTHHMHIMSETLYPGLSAT</sequence>
<gene>
    <name evidence="2" type="ORF">LR48_Vigan727s000100</name>
</gene>
<dbReference type="Gramene" id="KOM29542">
    <property type="protein sequence ID" value="KOM29542"/>
    <property type="gene ID" value="LR48_Vigan727s000100"/>
</dbReference>
<evidence type="ECO:0000313" key="3">
    <source>
        <dbReference type="Proteomes" id="UP000053144"/>
    </source>
</evidence>
<feature type="compositionally biased region" description="Low complexity" evidence="1">
    <location>
        <begin position="72"/>
        <end position="85"/>
    </location>
</feature>
<reference evidence="3" key="1">
    <citation type="journal article" date="2015" name="Proc. Natl. Acad. Sci. U.S.A.">
        <title>Genome sequencing of adzuki bean (Vigna angularis) provides insight into high starch and low fat accumulation and domestication.</title>
        <authorList>
            <person name="Yang K."/>
            <person name="Tian Z."/>
            <person name="Chen C."/>
            <person name="Luo L."/>
            <person name="Zhao B."/>
            <person name="Wang Z."/>
            <person name="Yu L."/>
            <person name="Li Y."/>
            <person name="Sun Y."/>
            <person name="Li W."/>
            <person name="Chen Y."/>
            <person name="Li Y."/>
            <person name="Zhang Y."/>
            <person name="Ai D."/>
            <person name="Zhao J."/>
            <person name="Shang C."/>
            <person name="Ma Y."/>
            <person name="Wu B."/>
            <person name="Wang M."/>
            <person name="Gao L."/>
            <person name="Sun D."/>
            <person name="Zhang P."/>
            <person name="Guo F."/>
            <person name="Wang W."/>
            <person name="Li Y."/>
            <person name="Wang J."/>
            <person name="Varshney R.K."/>
            <person name="Wang J."/>
            <person name="Ling H.Q."/>
            <person name="Wan P."/>
        </authorList>
    </citation>
    <scope>NUCLEOTIDE SEQUENCE</scope>
    <source>
        <strain evidence="3">cv. Jingnong 6</strain>
    </source>
</reference>
<dbReference type="AlphaFoldDB" id="A0A0L9TGH0"/>
<accession>A0A0L9TGH0</accession>